<evidence type="ECO:0000313" key="1">
    <source>
        <dbReference type="EMBL" id="SMC03289.1"/>
    </source>
</evidence>
<dbReference type="RefSeq" id="WP_020374261.1">
    <property type="nucleotide sequence ID" value="NZ_FWWY01000001.1"/>
</dbReference>
<dbReference type="AlphaFoldDB" id="A0A1W1WAW4"/>
<evidence type="ECO:0000313" key="2">
    <source>
        <dbReference type="Proteomes" id="UP000192660"/>
    </source>
</evidence>
<reference evidence="2" key="1">
    <citation type="submission" date="2017-04" db="EMBL/GenBank/DDBJ databases">
        <authorList>
            <person name="Varghese N."/>
            <person name="Submissions S."/>
        </authorList>
    </citation>
    <scope>NUCLEOTIDE SEQUENCE [LARGE SCALE GENOMIC DNA]</scope>
    <source>
        <strain evidence="2">DSM 9293</strain>
    </source>
</reference>
<dbReference type="Proteomes" id="UP000192660">
    <property type="component" value="Unassembled WGS sequence"/>
</dbReference>
<keyword evidence="2" id="KW-1185">Reference proteome</keyword>
<gene>
    <name evidence="1" type="ORF">SAMN00768000_1009</name>
</gene>
<protein>
    <submittedName>
        <fullName evidence="1">Uncharacterized protein</fullName>
    </submittedName>
</protein>
<dbReference type="EMBL" id="FWWY01000001">
    <property type="protein sequence ID" value="SMC03289.1"/>
    <property type="molecule type" value="Genomic_DNA"/>
</dbReference>
<proteinExistence type="predicted"/>
<sequence>MRNFEQSVSPLSLATAAGDLWNAVHYTAINQNIMTYRSLWVKNIAPPWPTVYPAESRVVCDGPLNVIIAISNSGMPQLVTITHTAIDINHHTLGLRMTAKVMGTRIALLSFTPMNYMSCAANSRLKAYSNPCFF</sequence>
<accession>A0A1W1WAW4</accession>
<organism evidence="1 2">
    <name type="scientific">Sulfobacillus thermosulfidooxidans (strain DSM 9293 / VKM B-1269 / AT-1)</name>
    <dbReference type="NCBI Taxonomy" id="929705"/>
    <lineage>
        <taxon>Bacteria</taxon>
        <taxon>Bacillati</taxon>
        <taxon>Bacillota</taxon>
        <taxon>Clostridia</taxon>
        <taxon>Eubacteriales</taxon>
        <taxon>Clostridiales Family XVII. Incertae Sedis</taxon>
        <taxon>Sulfobacillus</taxon>
    </lineage>
</organism>
<name>A0A1W1WAW4_SULTA</name>